<sequence length="347" mass="36375">MTIRRFLAGLLTAPLVVAVLGGTPAQAAPDDKLSISDVTLSQAAVSVSGLATTTIDVTVKAGYNSDHPDDEDTTLYVYLVRTGGTGHLDHVASTELKRTAGTLKNGTWKGPLNIVSTANGTWKVGSVGAGPYGIDIGIDPTPFDGPTLQVTGTHAPQITYTVTPKTVPVGKPYSIKWTVSDSTTGKPFGTPITAWVGIDSPCAEGGGQKIQTDTAGNYTKSYQASDANWLNCFLRYTDPYPSGIGQAKVMRLAGVSATPAKTSAKVGTNVAVNGSVTGPPARCAINLQRLYGASQWRTVNSARVRDSGRYTLTATPAYKGKIPYRVLLPACYRFVTASSKPFTITGL</sequence>
<evidence type="ECO:0000256" key="1">
    <source>
        <dbReference type="SAM" id="SignalP"/>
    </source>
</evidence>
<comment type="caution">
    <text evidence="2">The sequence shown here is derived from an EMBL/GenBank/DDBJ whole genome shotgun (WGS) entry which is preliminary data.</text>
</comment>
<evidence type="ECO:0000313" key="2">
    <source>
        <dbReference type="EMBL" id="TDC34878.1"/>
    </source>
</evidence>
<evidence type="ECO:0008006" key="4">
    <source>
        <dbReference type="Google" id="ProtNLM"/>
    </source>
</evidence>
<dbReference type="Proteomes" id="UP000295075">
    <property type="component" value="Unassembled WGS sequence"/>
</dbReference>
<gene>
    <name evidence="2" type="ORF">E1261_02970</name>
</gene>
<reference evidence="2 3" key="1">
    <citation type="submission" date="2019-03" db="EMBL/GenBank/DDBJ databases">
        <title>Draft genome sequences of novel Actinobacteria.</title>
        <authorList>
            <person name="Sahin N."/>
            <person name="Ay H."/>
            <person name="Saygin H."/>
        </authorList>
    </citation>
    <scope>NUCLEOTIDE SEQUENCE [LARGE SCALE GENOMIC DNA]</scope>
    <source>
        <strain evidence="2 3">JCM 30547</strain>
    </source>
</reference>
<feature type="signal peptide" evidence="1">
    <location>
        <begin position="1"/>
        <end position="27"/>
    </location>
</feature>
<protein>
    <recommendedName>
        <fullName evidence="4">Ig-like domain repeat protein</fullName>
    </recommendedName>
</protein>
<organism evidence="2 3">
    <name type="scientific">Kribbella albertanoniae</name>
    <dbReference type="NCBI Taxonomy" id="1266829"/>
    <lineage>
        <taxon>Bacteria</taxon>
        <taxon>Bacillati</taxon>
        <taxon>Actinomycetota</taxon>
        <taxon>Actinomycetes</taxon>
        <taxon>Propionibacteriales</taxon>
        <taxon>Kribbellaceae</taxon>
        <taxon>Kribbella</taxon>
    </lineage>
</organism>
<keyword evidence="1" id="KW-0732">Signal</keyword>
<feature type="chain" id="PRO_5020732868" description="Ig-like domain repeat protein" evidence="1">
    <location>
        <begin position="28"/>
        <end position="347"/>
    </location>
</feature>
<dbReference type="OrthoDB" id="3806702at2"/>
<accession>A0A4R4QGX9</accession>
<dbReference type="EMBL" id="SMKA01000005">
    <property type="protein sequence ID" value="TDC34878.1"/>
    <property type="molecule type" value="Genomic_DNA"/>
</dbReference>
<evidence type="ECO:0000313" key="3">
    <source>
        <dbReference type="Proteomes" id="UP000295075"/>
    </source>
</evidence>
<dbReference type="RefSeq" id="WP_132401375.1">
    <property type="nucleotide sequence ID" value="NZ_SMKA01000005.1"/>
</dbReference>
<name>A0A4R4QGX9_9ACTN</name>
<proteinExistence type="predicted"/>
<dbReference type="AlphaFoldDB" id="A0A4R4QGX9"/>
<keyword evidence="3" id="KW-1185">Reference proteome</keyword>